<gene>
    <name evidence="2" type="ORF">BPAE_0032g00580</name>
</gene>
<protein>
    <submittedName>
        <fullName evidence="2">Uncharacterized protein</fullName>
    </submittedName>
</protein>
<keyword evidence="1" id="KW-0472">Membrane</keyword>
<accession>A0A4Z1FUC8</accession>
<evidence type="ECO:0000313" key="2">
    <source>
        <dbReference type="EMBL" id="TGO28115.1"/>
    </source>
</evidence>
<proteinExistence type="predicted"/>
<evidence type="ECO:0000313" key="3">
    <source>
        <dbReference type="Proteomes" id="UP000297910"/>
    </source>
</evidence>
<evidence type="ECO:0000256" key="1">
    <source>
        <dbReference type="SAM" id="Phobius"/>
    </source>
</evidence>
<name>A0A4Z1FUC8_9HELO</name>
<comment type="caution">
    <text evidence="2">The sequence shown here is derived from an EMBL/GenBank/DDBJ whole genome shotgun (WGS) entry which is preliminary data.</text>
</comment>
<dbReference type="Proteomes" id="UP000297910">
    <property type="component" value="Unassembled WGS sequence"/>
</dbReference>
<feature type="transmembrane region" description="Helical" evidence="1">
    <location>
        <begin position="23"/>
        <end position="42"/>
    </location>
</feature>
<dbReference type="EMBL" id="PQXI01000032">
    <property type="protein sequence ID" value="TGO28115.1"/>
    <property type="molecule type" value="Genomic_DNA"/>
</dbReference>
<dbReference type="AlphaFoldDB" id="A0A4Z1FUC8"/>
<keyword evidence="1" id="KW-1133">Transmembrane helix</keyword>
<organism evidence="2 3">
    <name type="scientific">Botrytis paeoniae</name>
    <dbReference type="NCBI Taxonomy" id="278948"/>
    <lineage>
        <taxon>Eukaryota</taxon>
        <taxon>Fungi</taxon>
        <taxon>Dikarya</taxon>
        <taxon>Ascomycota</taxon>
        <taxon>Pezizomycotina</taxon>
        <taxon>Leotiomycetes</taxon>
        <taxon>Helotiales</taxon>
        <taxon>Sclerotiniaceae</taxon>
        <taxon>Botrytis</taxon>
    </lineage>
</organism>
<keyword evidence="3" id="KW-1185">Reference proteome</keyword>
<sequence>MFGDCSDYYSRAGFDNVSATGNFGGGVVMAALVMSTIVVAGGRSEDILTAPREVYGDIERLEILVSIGEQ</sequence>
<reference evidence="2 3" key="1">
    <citation type="submission" date="2017-12" db="EMBL/GenBank/DDBJ databases">
        <title>Comparative genomics of Botrytis spp.</title>
        <authorList>
            <person name="Valero-Jimenez C.A."/>
            <person name="Tapia P."/>
            <person name="Veloso J."/>
            <person name="Silva-Moreno E."/>
            <person name="Staats M."/>
            <person name="Valdes J.H."/>
            <person name="Van Kan J.A.L."/>
        </authorList>
    </citation>
    <scope>NUCLEOTIDE SEQUENCE [LARGE SCALE GENOMIC DNA]</scope>
    <source>
        <strain evidence="2 3">Bp0003</strain>
    </source>
</reference>
<keyword evidence="1" id="KW-0812">Transmembrane</keyword>